<evidence type="ECO:0000313" key="3">
    <source>
        <dbReference type="Proteomes" id="UP000245910"/>
    </source>
</evidence>
<dbReference type="AlphaFoldDB" id="A0A2L2SUV3"/>
<dbReference type="EMBL" id="LN649230">
    <property type="protein sequence ID" value="CEI61294.1"/>
    <property type="molecule type" value="Genomic_DNA"/>
</dbReference>
<dbReference type="GeneID" id="37257369"/>
<reference evidence="3" key="1">
    <citation type="submission" date="2014-10" db="EMBL/GenBank/DDBJ databases">
        <authorList>
            <person name="King R."/>
        </authorList>
    </citation>
    <scope>NUCLEOTIDE SEQUENCE [LARGE SCALE GENOMIC DNA]</scope>
    <source>
        <strain evidence="3">A3/5</strain>
    </source>
</reference>
<name>A0A2L2SUV3_9HYPO</name>
<protein>
    <submittedName>
        <fullName evidence="2">Uncharacterized protein</fullName>
    </submittedName>
</protein>
<proteinExistence type="predicted"/>
<dbReference type="KEGG" id="fvn:FVRRES_05730"/>
<sequence>MTCTRIRSGKEAQEVEGHCSSCNDMVLPTEYPWTDLEGNDTEEAQEAERPCITSDNMILPMSELEDDDTLEDVTSKRIWFGKEAQEVERPCTSWDDMILPTKYSWSDLEEEATQEDTLENYVYSSKISNTYYAEESKLEARREELNERPAPEYDTDDDWSSDDEDDCDSNSEYDGGEKFYEVAYEHFDDWPSYHQD</sequence>
<accession>A0A2L2SUV3</accession>
<dbReference type="Proteomes" id="UP000245910">
    <property type="component" value="Chromosome II"/>
</dbReference>
<evidence type="ECO:0000313" key="2">
    <source>
        <dbReference type="EMBL" id="CEI61294.1"/>
    </source>
</evidence>
<feature type="region of interest" description="Disordered" evidence="1">
    <location>
        <begin position="134"/>
        <end position="175"/>
    </location>
</feature>
<evidence type="ECO:0000256" key="1">
    <source>
        <dbReference type="SAM" id="MobiDB-lite"/>
    </source>
</evidence>
<dbReference type="OrthoDB" id="10534863at2759"/>
<keyword evidence="3" id="KW-1185">Reference proteome</keyword>
<organism evidence="2 3">
    <name type="scientific">Fusarium venenatum</name>
    <dbReference type="NCBI Taxonomy" id="56646"/>
    <lineage>
        <taxon>Eukaryota</taxon>
        <taxon>Fungi</taxon>
        <taxon>Dikarya</taxon>
        <taxon>Ascomycota</taxon>
        <taxon>Pezizomycotina</taxon>
        <taxon>Sordariomycetes</taxon>
        <taxon>Hypocreomycetidae</taxon>
        <taxon>Hypocreales</taxon>
        <taxon>Nectriaceae</taxon>
        <taxon>Fusarium</taxon>
    </lineage>
</organism>
<feature type="compositionally biased region" description="Acidic residues" evidence="1">
    <location>
        <begin position="153"/>
        <end position="171"/>
    </location>
</feature>
<feature type="compositionally biased region" description="Basic and acidic residues" evidence="1">
    <location>
        <begin position="134"/>
        <end position="151"/>
    </location>
</feature>
<dbReference type="RefSeq" id="XP_025585014.1">
    <property type="nucleotide sequence ID" value="XM_025734182.1"/>
</dbReference>